<name>A0A4Y2J4K3_ARAVE</name>
<dbReference type="Proteomes" id="UP000499080">
    <property type="component" value="Unassembled WGS sequence"/>
</dbReference>
<proteinExistence type="predicted"/>
<reference evidence="1 2" key="1">
    <citation type="journal article" date="2019" name="Sci. Rep.">
        <title>Orb-weaving spider Araneus ventricosus genome elucidates the spidroin gene catalogue.</title>
        <authorList>
            <person name="Kono N."/>
            <person name="Nakamura H."/>
            <person name="Ohtoshi R."/>
            <person name="Moran D.A.P."/>
            <person name="Shinohara A."/>
            <person name="Yoshida Y."/>
            <person name="Fujiwara M."/>
            <person name="Mori M."/>
            <person name="Tomita M."/>
            <person name="Arakawa K."/>
        </authorList>
    </citation>
    <scope>NUCLEOTIDE SEQUENCE [LARGE SCALE GENOMIC DNA]</scope>
</reference>
<comment type="caution">
    <text evidence="1">The sequence shown here is derived from an EMBL/GenBank/DDBJ whole genome shotgun (WGS) entry which is preliminary data.</text>
</comment>
<accession>A0A4Y2J4K3</accession>
<sequence>MRAPLVTRHTSQRQSSSVQTFNTMFPSMPVTAAVMLSCIACRLLALGVHKLCPSRNPTGRNHSVRDLATWGPWQQRNIMQTSAPYPAMWQFSVAYNCAPVRWCPVPRGGFLNLGIVCILYHPFL</sequence>
<dbReference type="EMBL" id="BGPR01003210">
    <property type="protein sequence ID" value="GBM85153.1"/>
    <property type="molecule type" value="Genomic_DNA"/>
</dbReference>
<evidence type="ECO:0000313" key="1">
    <source>
        <dbReference type="EMBL" id="GBM85153.1"/>
    </source>
</evidence>
<keyword evidence="2" id="KW-1185">Reference proteome</keyword>
<organism evidence="1 2">
    <name type="scientific">Araneus ventricosus</name>
    <name type="common">Orbweaver spider</name>
    <name type="synonym">Epeira ventricosa</name>
    <dbReference type="NCBI Taxonomy" id="182803"/>
    <lineage>
        <taxon>Eukaryota</taxon>
        <taxon>Metazoa</taxon>
        <taxon>Ecdysozoa</taxon>
        <taxon>Arthropoda</taxon>
        <taxon>Chelicerata</taxon>
        <taxon>Arachnida</taxon>
        <taxon>Araneae</taxon>
        <taxon>Araneomorphae</taxon>
        <taxon>Entelegynae</taxon>
        <taxon>Araneoidea</taxon>
        <taxon>Araneidae</taxon>
        <taxon>Araneus</taxon>
    </lineage>
</organism>
<evidence type="ECO:0000313" key="2">
    <source>
        <dbReference type="Proteomes" id="UP000499080"/>
    </source>
</evidence>
<gene>
    <name evidence="1" type="ORF">AVEN_183192_1</name>
</gene>
<dbReference type="AlphaFoldDB" id="A0A4Y2J4K3"/>
<protein>
    <submittedName>
        <fullName evidence="1">Uncharacterized protein</fullName>
    </submittedName>
</protein>